<keyword evidence="3" id="KW-1185">Reference proteome</keyword>
<keyword evidence="1" id="KW-1133">Transmembrane helix</keyword>
<reference evidence="2" key="1">
    <citation type="submission" date="2020-11" db="EMBL/GenBank/DDBJ databases">
        <authorList>
            <person name="Tran Van P."/>
        </authorList>
    </citation>
    <scope>NUCLEOTIDE SEQUENCE</scope>
</reference>
<evidence type="ECO:0000256" key="1">
    <source>
        <dbReference type="SAM" id="Phobius"/>
    </source>
</evidence>
<proteinExistence type="predicted"/>
<organism evidence="2">
    <name type="scientific">Medioppia subpectinata</name>
    <dbReference type="NCBI Taxonomy" id="1979941"/>
    <lineage>
        <taxon>Eukaryota</taxon>
        <taxon>Metazoa</taxon>
        <taxon>Ecdysozoa</taxon>
        <taxon>Arthropoda</taxon>
        <taxon>Chelicerata</taxon>
        <taxon>Arachnida</taxon>
        <taxon>Acari</taxon>
        <taxon>Acariformes</taxon>
        <taxon>Sarcoptiformes</taxon>
        <taxon>Oribatida</taxon>
        <taxon>Brachypylina</taxon>
        <taxon>Oppioidea</taxon>
        <taxon>Oppiidae</taxon>
        <taxon>Medioppia</taxon>
    </lineage>
</organism>
<accession>A0A7R9L5D8</accession>
<feature type="transmembrane region" description="Helical" evidence="1">
    <location>
        <begin position="47"/>
        <end position="67"/>
    </location>
</feature>
<keyword evidence="1" id="KW-0812">Transmembrane</keyword>
<evidence type="ECO:0000313" key="2">
    <source>
        <dbReference type="EMBL" id="CAD7635224.1"/>
    </source>
</evidence>
<keyword evidence="1" id="KW-0472">Membrane</keyword>
<dbReference type="EMBL" id="OC870895">
    <property type="protein sequence ID" value="CAD7635224.1"/>
    <property type="molecule type" value="Genomic_DNA"/>
</dbReference>
<dbReference type="AlphaFoldDB" id="A0A7R9L5D8"/>
<dbReference type="Proteomes" id="UP000759131">
    <property type="component" value="Unassembled WGS sequence"/>
</dbReference>
<name>A0A7R9L5D8_9ACAR</name>
<protein>
    <submittedName>
        <fullName evidence="2">Uncharacterized protein</fullName>
    </submittedName>
</protein>
<gene>
    <name evidence="2" type="ORF">OSB1V03_LOCUS15615</name>
</gene>
<evidence type="ECO:0000313" key="3">
    <source>
        <dbReference type="Proteomes" id="UP000759131"/>
    </source>
</evidence>
<sequence length="94" mass="10637">MAMSTSRTRLFPRTTVHRLPGSQPSISKRVHVPAGSITLFKYKQYKFIMRFIIIVAAIVTTFALVYAGSPYKWADFQKDVSASIKQVLQGSRKN</sequence>
<dbReference type="EMBL" id="CAJPIZ010016320">
    <property type="protein sequence ID" value="CAG2115654.1"/>
    <property type="molecule type" value="Genomic_DNA"/>
</dbReference>